<accession>A0A8S3SPZ9</accession>
<keyword evidence="2" id="KW-1185">Reference proteome</keyword>
<evidence type="ECO:0000313" key="2">
    <source>
        <dbReference type="Proteomes" id="UP000683360"/>
    </source>
</evidence>
<dbReference type="PANTHER" id="PTHR21301">
    <property type="entry name" value="REVERSE TRANSCRIPTASE"/>
    <property type="match status" value="1"/>
</dbReference>
<protein>
    <recommendedName>
        <fullName evidence="3">Reverse transcriptase domain-containing protein</fullName>
    </recommendedName>
</protein>
<proteinExistence type="predicted"/>
<evidence type="ECO:0000313" key="1">
    <source>
        <dbReference type="EMBL" id="CAG2220127.1"/>
    </source>
</evidence>
<name>A0A8S3SPZ9_MYTED</name>
<gene>
    <name evidence="1" type="ORF">MEDL_33636</name>
</gene>
<sequence length="378" mass="43643">MIQSDVQALVEHLHLTNEIDKTTYKFLRQGFQNNKCGRLYFLPKVHKLSGSIINNLENIHNRITIKIPGRPIISQCGSPTELIGRLLDYFLQPVVKRQNTYTRDTTQILQVIENTVCPHDIILCTYDLGSMYTNMYYNELISAIENAYTDMRQSDYEIPLINKNYLINILKLVLYTNEFEFAGNHFVQRIGCSMGAVPSPSICDVRAYTFISSILEKFPFNKQVILHKRFRDDGLILFSGKLEQLKVLFDIANSEHELLNNQSYLENVIKHFESKLLERGYSSNEIHNCINSALNTKRENAMKYKKKSNNKGTPLIMVTKYHPSIRKLSSVLRKHWSIILNDPTACKLFSRPPIIAYKRNKNMSDIITSAVVKVNQLT</sequence>
<evidence type="ECO:0008006" key="3">
    <source>
        <dbReference type="Google" id="ProtNLM"/>
    </source>
</evidence>
<dbReference type="PANTHER" id="PTHR21301:SF12">
    <property type="match status" value="1"/>
</dbReference>
<dbReference type="Proteomes" id="UP000683360">
    <property type="component" value="Unassembled WGS sequence"/>
</dbReference>
<comment type="caution">
    <text evidence="1">The sequence shown here is derived from an EMBL/GenBank/DDBJ whole genome shotgun (WGS) entry which is preliminary data.</text>
</comment>
<dbReference type="OrthoDB" id="6131042at2759"/>
<organism evidence="1 2">
    <name type="scientific">Mytilus edulis</name>
    <name type="common">Blue mussel</name>
    <dbReference type="NCBI Taxonomy" id="6550"/>
    <lineage>
        <taxon>Eukaryota</taxon>
        <taxon>Metazoa</taxon>
        <taxon>Spiralia</taxon>
        <taxon>Lophotrochozoa</taxon>
        <taxon>Mollusca</taxon>
        <taxon>Bivalvia</taxon>
        <taxon>Autobranchia</taxon>
        <taxon>Pteriomorphia</taxon>
        <taxon>Mytilida</taxon>
        <taxon>Mytiloidea</taxon>
        <taxon>Mytilidae</taxon>
        <taxon>Mytilinae</taxon>
        <taxon>Mytilus</taxon>
    </lineage>
</organism>
<reference evidence="1" key="1">
    <citation type="submission" date="2021-03" db="EMBL/GenBank/DDBJ databases">
        <authorList>
            <person name="Bekaert M."/>
        </authorList>
    </citation>
    <scope>NUCLEOTIDE SEQUENCE</scope>
</reference>
<dbReference type="EMBL" id="CAJPWZ010001650">
    <property type="protein sequence ID" value="CAG2220127.1"/>
    <property type="molecule type" value="Genomic_DNA"/>
</dbReference>
<dbReference type="AlphaFoldDB" id="A0A8S3SPZ9"/>